<dbReference type="GO" id="GO:0005849">
    <property type="term" value="C:mRNA cleavage factor complex"/>
    <property type="evidence" value="ECO:0007669"/>
    <property type="project" value="TreeGrafter"/>
</dbReference>
<sequence length="1035" mass="113163">MVSMESEKLLVNRENPRNLATATRAMANELAPQKSPQTILDRFRALLKQRDDEIRAVSGDGAISTPSAEEIVRLYELLLSELTFNSKPIITDLTIIAGEQKEHGKGIANAICTRILEAPVEQKLPSLYLLDSIVKNIGRDYVRHFSSHLPVVFCEAYRQVLPNQYNAMRHLFGTWTAVFPPSVLQKIESQLQFSPSVNHQSSGLRASESPRPTHGIHVNPKYLRQLENSTVNSNIQQPRVTSALKMYGQQPAVGQEEFDSGQGELVPSQDGAQRLSSTGNAGRAPFSFGANKARPSSSIRVGKPYSPSRSGPDRALSLAVEEFSEDNSARRFVDRGSPAHSTFEYGLGRATGRAEEKSVWQRKDYSDSAHNRFEASTLYNHSNGHENQQPRALIDAYGSDTGKKSFIVKPLQVQCLVVNGIDSKVAPAPWQNTEEEEFDWEDMSPTLADRDKSNDFLSSSVPPFRSTGAKPGFGVQTVSSLEPDNRSNWSSQAQLPAMDDAYVEEAVPSLSFGGGSRAKIPGFQAERNQIRNSCYPQEAWNVPPHLAKGRGRSFRMPLSASGILSSDGDKMPPLNGKLPDADSQRYGPPASVSRICSSNLDSVGVEAQPAAVRASLGLRRPPLNVHSSRPLPLQPVFPQQRHMRSQFGSINASKTVNNLGPNGSLYMPDQQLDSFGNKELSSKELQQLHNPPAGQIPRNQRNQAPLNPLQPQFRSSQEAHPSLAAVLPPHLVAPPLNHGYNQQAFGATVSTVLSNAAPGVQLVLPVQNISNSSLHLQGGALPPLPPGPPPTSSQFLPLTSSATPVAPNQQTNSGFSGLIGSLMAQGLISLTKQTPVQDSVGVEFNADLLKVRHESIISALYTDLPRQCTTCGLRFKCQEEHSSHMDWHVTKNRMSKNRKQKPSRKWFVSASMWLSGAEALGTEAVPGFLPTESVVEKKDEEEMAVPADEEQNACALCGEPFDDFYSDETEEWMYKGAVYMNAPSGSTAGMDRSQLGPIVHAKCRSESSVVSPEDFRQEERGTTAEGSQSKRTRFS</sequence>
<feature type="compositionally biased region" description="Polar residues" evidence="2">
    <location>
        <begin position="697"/>
        <end position="715"/>
    </location>
</feature>
<dbReference type="InterPro" id="IPR047415">
    <property type="entry name" value="Pcf11_CID"/>
</dbReference>
<dbReference type="GO" id="GO:0006369">
    <property type="term" value="P:termination of RNA polymerase II transcription"/>
    <property type="evidence" value="ECO:0007669"/>
    <property type="project" value="InterPro"/>
</dbReference>
<evidence type="ECO:0000313" key="4">
    <source>
        <dbReference type="EMBL" id="KAB1221851.1"/>
    </source>
</evidence>
<feature type="region of interest" description="Disordered" evidence="2">
    <location>
        <begin position="198"/>
        <end position="217"/>
    </location>
</feature>
<evidence type="ECO:0000256" key="2">
    <source>
        <dbReference type="SAM" id="MobiDB-lite"/>
    </source>
</evidence>
<accession>A0A6A1W9F5</accession>
<dbReference type="InterPro" id="IPR045154">
    <property type="entry name" value="PCF11-like"/>
</dbReference>
<dbReference type="EMBL" id="RXIC02000020">
    <property type="protein sequence ID" value="KAB1221851.1"/>
    <property type="molecule type" value="Genomic_DNA"/>
</dbReference>
<dbReference type="GO" id="GO:0005737">
    <property type="term" value="C:cytoplasm"/>
    <property type="evidence" value="ECO:0007669"/>
    <property type="project" value="TreeGrafter"/>
</dbReference>
<dbReference type="Gene3D" id="1.25.40.90">
    <property type="match status" value="1"/>
</dbReference>
<feature type="domain" description="CID" evidence="3">
    <location>
        <begin position="67"/>
        <end position="195"/>
    </location>
</feature>
<feature type="compositionally biased region" description="Basic and acidic residues" evidence="2">
    <location>
        <begin position="1013"/>
        <end position="1022"/>
    </location>
</feature>
<dbReference type="PROSITE" id="PS00028">
    <property type="entry name" value="ZINC_FINGER_C2H2_1"/>
    <property type="match status" value="1"/>
</dbReference>
<dbReference type="PANTHER" id="PTHR15921">
    <property type="entry name" value="PRE-MRNA CLEAVAGE COMPLEX II"/>
    <property type="match status" value="1"/>
</dbReference>
<evidence type="ECO:0000256" key="1">
    <source>
        <dbReference type="ARBA" id="ARBA00022664"/>
    </source>
</evidence>
<feature type="region of interest" description="Disordered" evidence="2">
    <location>
        <begin position="253"/>
        <end position="313"/>
    </location>
</feature>
<feature type="region of interest" description="Disordered" evidence="2">
    <location>
        <begin position="689"/>
        <end position="715"/>
    </location>
</feature>
<dbReference type="OrthoDB" id="2129491at2759"/>
<name>A0A6A1W9F5_9ROSI</name>
<dbReference type="InterPro" id="IPR057242">
    <property type="entry name" value="PCFS4-like"/>
</dbReference>
<dbReference type="InterPro" id="IPR013087">
    <property type="entry name" value="Znf_C2H2_type"/>
</dbReference>
<dbReference type="FunFam" id="1.25.40.90:FF:000023">
    <property type="entry name" value="polyadenylation and cleavage factor homolog 4"/>
    <property type="match status" value="1"/>
</dbReference>
<dbReference type="GO" id="GO:0003729">
    <property type="term" value="F:mRNA binding"/>
    <property type="evidence" value="ECO:0007669"/>
    <property type="project" value="InterPro"/>
</dbReference>
<evidence type="ECO:0000313" key="5">
    <source>
        <dbReference type="Proteomes" id="UP000516437"/>
    </source>
</evidence>
<dbReference type="SUPFAM" id="SSF48464">
    <property type="entry name" value="ENTH/VHS domain"/>
    <property type="match status" value="1"/>
</dbReference>
<feature type="region of interest" description="Disordered" evidence="2">
    <location>
        <begin position="1003"/>
        <end position="1035"/>
    </location>
</feature>
<dbReference type="PANTHER" id="PTHR15921:SF12">
    <property type="entry name" value="POLYADENYLATION AND CLEAVAGE FACTOR HOMOLOG 4"/>
    <property type="match status" value="1"/>
</dbReference>
<protein>
    <submittedName>
        <fullName evidence="4">Pre-mRNA cleavage complex 2 protein Pcf11</fullName>
    </submittedName>
</protein>
<proteinExistence type="predicted"/>
<evidence type="ECO:0000259" key="3">
    <source>
        <dbReference type="PROSITE" id="PS51391"/>
    </source>
</evidence>
<dbReference type="Pfam" id="PF23228">
    <property type="entry name" value="zf_PCFS4"/>
    <property type="match status" value="1"/>
</dbReference>
<feature type="compositionally biased region" description="Polar residues" evidence="2">
    <location>
        <begin position="270"/>
        <end position="280"/>
    </location>
</feature>
<keyword evidence="5" id="KW-1185">Reference proteome</keyword>
<dbReference type="SMART" id="SM00582">
    <property type="entry name" value="RPR"/>
    <property type="match status" value="1"/>
</dbReference>
<gene>
    <name evidence="4" type="ORF">CJ030_MR2G003999</name>
</gene>
<dbReference type="AlphaFoldDB" id="A0A6A1W9F5"/>
<dbReference type="InterPro" id="IPR008942">
    <property type="entry name" value="ENTH_VHS"/>
</dbReference>
<dbReference type="CDD" id="cd16982">
    <property type="entry name" value="CID_Pcf11"/>
    <property type="match status" value="1"/>
</dbReference>
<dbReference type="InterPro" id="IPR006569">
    <property type="entry name" value="CID_dom"/>
</dbReference>
<keyword evidence="1" id="KW-0507">mRNA processing</keyword>
<dbReference type="Pfam" id="PF04818">
    <property type="entry name" value="CID"/>
    <property type="match status" value="1"/>
</dbReference>
<dbReference type="GO" id="GO:0031124">
    <property type="term" value="P:mRNA 3'-end processing"/>
    <property type="evidence" value="ECO:0007669"/>
    <property type="project" value="InterPro"/>
</dbReference>
<organism evidence="4 5">
    <name type="scientific">Morella rubra</name>
    <name type="common">Chinese bayberry</name>
    <dbReference type="NCBI Taxonomy" id="262757"/>
    <lineage>
        <taxon>Eukaryota</taxon>
        <taxon>Viridiplantae</taxon>
        <taxon>Streptophyta</taxon>
        <taxon>Embryophyta</taxon>
        <taxon>Tracheophyta</taxon>
        <taxon>Spermatophyta</taxon>
        <taxon>Magnoliopsida</taxon>
        <taxon>eudicotyledons</taxon>
        <taxon>Gunneridae</taxon>
        <taxon>Pentapetalae</taxon>
        <taxon>rosids</taxon>
        <taxon>fabids</taxon>
        <taxon>Fagales</taxon>
        <taxon>Myricaceae</taxon>
        <taxon>Morella</taxon>
    </lineage>
</organism>
<comment type="caution">
    <text evidence="4">The sequence shown here is derived from an EMBL/GenBank/DDBJ whole genome shotgun (WGS) entry which is preliminary data.</text>
</comment>
<reference evidence="4 5" key="1">
    <citation type="journal article" date="2019" name="Plant Biotechnol. J.">
        <title>The red bayberry genome and genetic basis of sex determination.</title>
        <authorList>
            <person name="Jia H.M."/>
            <person name="Jia H.J."/>
            <person name="Cai Q.L."/>
            <person name="Wang Y."/>
            <person name="Zhao H.B."/>
            <person name="Yang W.F."/>
            <person name="Wang G.Y."/>
            <person name="Li Y.H."/>
            <person name="Zhan D.L."/>
            <person name="Shen Y.T."/>
            <person name="Niu Q.F."/>
            <person name="Chang L."/>
            <person name="Qiu J."/>
            <person name="Zhao L."/>
            <person name="Xie H.B."/>
            <person name="Fu W.Y."/>
            <person name="Jin J."/>
            <person name="Li X.W."/>
            <person name="Jiao Y."/>
            <person name="Zhou C.C."/>
            <person name="Tu T."/>
            <person name="Chai C.Y."/>
            <person name="Gao J.L."/>
            <person name="Fan L.J."/>
            <person name="van de Weg E."/>
            <person name="Wang J.Y."/>
            <person name="Gao Z.S."/>
        </authorList>
    </citation>
    <scope>NUCLEOTIDE SEQUENCE [LARGE SCALE GENOMIC DNA]</scope>
    <source>
        <tissue evidence="4">Leaves</tissue>
    </source>
</reference>
<dbReference type="GO" id="GO:0000993">
    <property type="term" value="F:RNA polymerase II complex binding"/>
    <property type="evidence" value="ECO:0007669"/>
    <property type="project" value="InterPro"/>
</dbReference>
<dbReference type="Proteomes" id="UP000516437">
    <property type="component" value="Chromosome 2"/>
</dbReference>
<dbReference type="PROSITE" id="PS51391">
    <property type="entry name" value="CID"/>
    <property type="match status" value="1"/>
</dbReference>